<comment type="similarity">
    <text evidence="2">Belongs to the cation diffusion facilitator (CDF) transporter (TC 2.A.4) family. SLC30A subfamily.</text>
</comment>
<keyword evidence="5 8" id="KW-1133">Transmembrane helix</keyword>
<feature type="domain" description="Cation efflux protein transmembrane" evidence="9">
    <location>
        <begin position="19"/>
        <end position="209"/>
    </location>
</feature>
<feature type="transmembrane region" description="Helical" evidence="8">
    <location>
        <begin position="116"/>
        <end position="140"/>
    </location>
</feature>
<evidence type="ECO:0000256" key="7">
    <source>
        <dbReference type="ARBA" id="ARBA00023136"/>
    </source>
</evidence>
<dbReference type="Proteomes" id="UP000280726">
    <property type="component" value="Unassembled WGS sequence"/>
</dbReference>
<evidence type="ECO:0000259" key="10">
    <source>
        <dbReference type="Pfam" id="PF16916"/>
    </source>
</evidence>
<dbReference type="EMBL" id="RKRA01000001">
    <property type="protein sequence ID" value="RPF26700.1"/>
    <property type="molecule type" value="Genomic_DNA"/>
</dbReference>
<keyword evidence="6" id="KW-0406">Ion transport</keyword>
<evidence type="ECO:0000256" key="8">
    <source>
        <dbReference type="SAM" id="Phobius"/>
    </source>
</evidence>
<keyword evidence="4 8" id="KW-0812">Transmembrane</keyword>
<dbReference type="PANTHER" id="PTHR11562">
    <property type="entry name" value="CATION EFFLUX PROTEIN/ ZINC TRANSPORTER"/>
    <property type="match status" value="1"/>
</dbReference>
<dbReference type="SUPFAM" id="SSF161111">
    <property type="entry name" value="Cation efflux protein transmembrane domain-like"/>
    <property type="match status" value="1"/>
</dbReference>
<dbReference type="SUPFAM" id="SSF160240">
    <property type="entry name" value="Cation efflux protein cytoplasmic domain-like"/>
    <property type="match status" value="1"/>
</dbReference>
<dbReference type="InterPro" id="IPR050681">
    <property type="entry name" value="CDF/SLC30A"/>
</dbReference>
<evidence type="ECO:0000256" key="2">
    <source>
        <dbReference type="ARBA" id="ARBA00008873"/>
    </source>
</evidence>
<evidence type="ECO:0000313" key="11">
    <source>
        <dbReference type="EMBL" id="RPF26700.1"/>
    </source>
</evidence>
<dbReference type="InterPro" id="IPR027469">
    <property type="entry name" value="Cation_efflux_TMD_sf"/>
</dbReference>
<dbReference type="InterPro" id="IPR036837">
    <property type="entry name" value="Cation_efflux_CTD_sf"/>
</dbReference>
<evidence type="ECO:0000256" key="6">
    <source>
        <dbReference type="ARBA" id="ARBA00023065"/>
    </source>
</evidence>
<organism evidence="11 12">
    <name type="scientific">Georgenia muralis</name>
    <dbReference type="NCBI Taxonomy" id="154117"/>
    <lineage>
        <taxon>Bacteria</taxon>
        <taxon>Bacillati</taxon>
        <taxon>Actinomycetota</taxon>
        <taxon>Actinomycetes</taxon>
        <taxon>Micrococcales</taxon>
        <taxon>Bogoriellaceae</taxon>
        <taxon>Georgenia</taxon>
    </lineage>
</organism>
<dbReference type="GO" id="GO:0005385">
    <property type="term" value="F:zinc ion transmembrane transporter activity"/>
    <property type="evidence" value="ECO:0007669"/>
    <property type="project" value="TreeGrafter"/>
</dbReference>
<keyword evidence="3" id="KW-0813">Transport</keyword>
<evidence type="ECO:0000256" key="4">
    <source>
        <dbReference type="ARBA" id="ARBA00022692"/>
    </source>
</evidence>
<dbReference type="OrthoDB" id="9809646at2"/>
<dbReference type="GO" id="GO:0005886">
    <property type="term" value="C:plasma membrane"/>
    <property type="evidence" value="ECO:0007669"/>
    <property type="project" value="TreeGrafter"/>
</dbReference>
<dbReference type="Pfam" id="PF16916">
    <property type="entry name" value="ZT_dimer"/>
    <property type="match status" value="1"/>
</dbReference>
<feature type="domain" description="Cation efflux protein cytoplasmic" evidence="10">
    <location>
        <begin position="213"/>
        <end position="293"/>
    </location>
</feature>
<evidence type="ECO:0000259" key="9">
    <source>
        <dbReference type="Pfam" id="PF01545"/>
    </source>
</evidence>
<keyword evidence="12" id="KW-1185">Reference proteome</keyword>
<feature type="transmembrane region" description="Helical" evidence="8">
    <location>
        <begin position="85"/>
        <end position="104"/>
    </location>
</feature>
<name>A0A3N4Z6B8_9MICO</name>
<dbReference type="InterPro" id="IPR002524">
    <property type="entry name" value="Cation_efflux"/>
</dbReference>
<protein>
    <submittedName>
        <fullName evidence="11">Cobalt-zinc-cadmium efflux system protein</fullName>
    </submittedName>
</protein>
<evidence type="ECO:0000256" key="1">
    <source>
        <dbReference type="ARBA" id="ARBA00004141"/>
    </source>
</evidence>
<dbReference type="InterPro" id="IPR027470">
    <property type="entry name" value="Cation_efflux_CTD"/>
</dbReference>
<feature type="transmembrane region" description="Helical" evidence="8">
    <location>
        <begin position="152"/>
        <end position="177"/>
    </location>
</feature>
<dbReference type="InterPro" id="IPR058533">
    <property type="entry name" value="Cation_efflux_TM"/>
</dbReference>
<proteinExistence type="inferred from homology"/>
<comment type="subcellular location">
    <subcellularLocation>
        <location evidence="1">Membrane</location>
        <topology evidence="1">Multi-pass membrane protein</topology>
    </subcellularLocation>
</comment>
<accession>A0A3N4Z6B8</accession>
<keyword evidence="7 8" id="KW-0472">Membrane</keyword>
<reference evidence="11 12" key="1">
    <citation type="submission" date="2018-11" db="EMBL/GenBank/DDBJ databases">
        <title>Sequencing the genomes of 1000 actinobacteria strains.</title>
        <authorList>
            <person name="Klenk H.-P."/>
        </authorList>
    </citation>
    <scope>NUCLEOTIDE SEQUENCE [LARGE SCALE GENOMIC DNA]</scope>
    <source>
        <strain evidence="11 12">DSM 14418</strain>
    </source>
</reference>
<evidence type="ECO:0000256" key="3">
    <source>
        <dbReference type="ARBA" id="ARBA00022448"/>
    </source>
</evidence>
<evidence type="ECO:0000313" key="12">
    <source>
        <dbReference type="Proteomes" id="UP000280726"/>
    </source>
</evidence>
<evidence type="ECO:0000256" key="5">
    <source>
        <dbReference type="ARBA" id="ARBA00022989"/>
    </source>
</evidence>
<gene>
    <name evidence="11" type="ORF">EDD32_1149</name>
</gene>
<sequence>MASHSHGHSHAGASRRRLAIAFVTTTAVLVAEVVGAIITGSLALLVDAAHMLTDSVGLLMALTAATLTLRPPTTRRTWGLHRAEVLAAAAQAALLLAVGVYAVIEAVRRFMEPPEIPSTSLLVFGVVGLAANLVAMAVLAGGRHGNLNIRAAFLEVVNDALGSVAVIVAALVIATTGWTRADAVAAVLISALIVPRTVMLLREATDVLLESTPSGLDLDQVREHILGVPHVKDVHDLHASQISSGLPVLSAHVVVEDECFVDGDLPALLGSLQACVAEHFPVSVAHSTFQLEPVAHRANEAHVHD</sequence>
<dbReference type="Pfam" id="PF01545">
    <property type="entry name" value="Cation_efflux"/>
    <property type="match status" value="1"/>
</dbReference>
<comment type="caution">
    <text evidence="11">The sequence shown here is derived from an EMBL/GenBank/DDBJ whole genome shotgun (WGS) entry which is preliminary data.</text>
</comment>
<dbReference type="NCBIfam" id="TIGR01297">
    <property type="entry name" value="CDF"/>
    <property type="match status" value="1"/>
</dbReference>
<dbReference type="PANTHER" id="PTHR11562:SF17">
    <property type="entry name" value="RE54080P-RELATED"/>
    <property type="match status" value="1"/>
</dbReference>
<feature type="transmembrane region" description="Helical" evidence="8">
    <location>
        <begin position="20"/>
        <end position="44"/>
    </location>
</feature>
<dbReference type="AlphaFoldDB" id="A0A3N4Z6B8"/>
<dbReference type="Gene3D" id="1.20.1510.10">
    <property type="entry name" value="Cation efflux protein transmembrane domain"/>
    <property type="match status" value="1"/>
</dbReference>
<dbReference type="RefSeq" id="WP_123915661.1">
    <property type="nucleotide sequence ID" value="NZ_RKRA01000001.1"/>
</dbReference>